<keyword evidence="3" id="KW-0596">Phosphopantetheine</keyword>
<feature type="domain" description="Ketosynthase family 3 (KS3)" evidence="16">
    <location>
        <begin position="1"/>
        <end position="395"/>
    </location>
</feature>
<name>A0A7R9Q3N2_9ACAR</name>
<dbReference type="GO" id="GO:0016491">
    <property type="term" value="F:oxidoreductase activity"/>
    <property type="evidence" value="ECO:0007669"/>
    <property type="project" value="UniProtKB-KW"/>
</dbReference>
<dbReference type="OrthoDB" id="329835at2759"/>
<dbReference type="GO" id="GO:0016787">
    <property type="term" value="F:hydrolase activity"/>
    <property type="evidence" value="ECO:0007669"/>
    <property type="project" value="UniProtKB-KW"/>
</dbReference>
<dbReference type="InterPro" id="IPR020841">
    <property type="entry name" value="PKS_Beta-ketoAc_synthase_dom"/>
</dbReference>
<protein>
    <recommendedName>
        <fullName evidence="2">Fatty acid synthase</fullName>
        <ecNumber evidence="1">2.3.1.85</ecNumber>
    </recommendedName>
</protein>
<evidence type="ECO:0000256" key="15">
    <source>
        <dbReference type="SAM" id="MobiDB-lite"/>
    </source>
</evidence>
<keyword evidence="8" id="KW-0521">NADP</keyword>
<keyword evidence="6" id="KW-0378">Hydrolase</keyword>
<dbReference type="GO" id="GO:0004312">
    <property type="term" value="F:fatty acid synthase activity"/>
    <property type="evidence" value="ECO:0007669"/>
    <property type="project" value="UniProtKB-EC"/>
</dbReference>
<gene>
    <name evidence="17" type="ORF">OSB1V03_LOCUS10603</name>
</gene>
<dbReference type="EC" id="2.3.1.85" evidence="1"/>
<dbReference type="PROSITE" id="PS52004">
    <property type="entry name" value="KS3_2"/>
    <property type="match status" value="1"/>
</dbReference>
<evidence type="ECO:0000256" key="13">
    <source>
        <dbReference type="ARBA" id="ARBA00023268"/>
    </source>
</evidence>
<evidence type="ECO:0000256" key="7">
    <source>
        <dbReference type="ARBA" id="ARBA00022832"/>
    </source>
</evidence>
<evidence type="ECO:0000256" key="6">
    <source>
        <dbReference type="ARBA" id="ARBA00022801"/>
    </source>
</evidence>
<evidence type="ECO:0000256" key="12">
    <source>
        <dbReference type="ARBA" id="ARBA00023160"/>
    </source>
</evidence>
<evidence type="ECO:0000256" key="5">
    <source>
        <dbReference type="ARBA" id="ARBA00022679"/>
    </source>
</evidence>
<dbReference type="InterPro" id="IPR018201">
    <property type="entry name" value="Ketoacyl_synth_AS"/>
</dbReference>
<keyword evidence="18" id="KW-1185">Reference proteome</keyword>
<dbReference type="PANTHER" id="PTHR43775">
    <property type="entry name" value="FATTY ACID SYNTHASE"/>
    <property type="match status" value="1"/>
</dbReference>
<keyword evidence="12" id="KW-0275">Fatty acid biosynthesis</keyword>
<keyword evidence="10" id="KW-0520">NAD</keyword>
<sequence length="395" mass="43167">MNESDTIDELRDNLFANKDLITEDARRWPTGLYGLPTRSGKLKSLDKFDAQFFVFNGRQSDSMDPQLRLLLEVTHEAIVDSGWNPRALRGTNTAVFVGVSSAETEESLSTDPKSITNFGVLGTKRHMLSNQVSNTFDLRGPSLSVDSACSSSMVGLQLAFAGLRANDFQMAIVGGVNVNLRPNSALEVHKLILSNDGKCKFLDASADGYARSETVSALVLQKLHKFLSNDGKCKFLDASADGYARSETVSALVLQKRSHARRVYATVIHAKTNSDGNKETDTQSSRSQSELMETTLKECGVDVEWVKYVEAHGMSTSLSDQNEMNAIYKVYAKKRSDPLIVGSVRTNLGHSEASSGMCSLAKVLIAFENQMIPASLHLKQPNPNIKPLIDGSILP</sequence>
<evidence type="ECO:0000256" key="11">
    <source>
        <dbReference type="ARBA" id="ARBA00023098"/>
    </source>
</evidence>
<feature type="region of interest" description="Disordered" evidence="15">
    <location>
        <begin position="271"/>
        <end position="291"/>
    </location>
</feature>
<dbReference type="GO" id="GO:0004315">
    <property type="term" value="F:3-oxoacyl-[acyl-carrier-protein] synthase activity"/>
    <property type="evidence" value="ECO:0007669"/>
    <property type="project" value="InterPro"/>
</dbReference>
<dbReference type="SUPFAM" id="SSF53901">
    <property type="entry name" value="Thiolase-like"/>
    <property type="match status" value="2"/>
</dbReference>
<dbReference type="InterPro" id="IPR050091">
    <property type="entry name" value="PKS_NRPS_Biosynth_Enz"/>
</dbReference>
<dbReference type="GO" id="GO:0006633">
    <property type="term" value="P:fatty acid biosynthetic process"/>
    <property type="evidence" value="ECO:0007669"/>
    <property type="project" value="UniProtKB-KW"/>
</dbReference>
<evidence type="ECO:0000256" key="3">
    <source>
        <dbReference type="ARBA" id="ARBA00022450"/>
    </source>
</evidence>
<dbReference type="PROSITE" id="PS00606">
    <property type="entry name" value="KS3_1"/>
    <property type="match status" value="1"/>
</dbReference>
<dbReference type="InterPro" id="IPR014030">
    <property type="entry name" value="Ketoacyl_synth_N"/>
</dbReference>
<evidence type="ECO:0000256" key="10">
    <source>
        <dbReference type="ARBA" id="ARBA00023027"/>
    </source>
</evidence>
<evidence type="ECO:0000313" key="18">
    <source>
        <dbReference type="Proteomes" id="UP000759131"/>
    </source>
</evidence>
<comment type="catalytic activity">
    <reaction evidence="14">
        <text>acetyl-CoA + n malonyl-CoA + 2n NADPH + 2n H(+) = a long-chain fatty acid + (n+1) CoA + n CO2 + 2n NADP(+).</text>
        <dbReference type="EC" id="2.3.1.85"/>
    </reaction>
</comment>
<evidence type="ECO:0000256" key="1">
    <source>
        <dbReference type="ARBA" id="ARBA00012873"/>
    </source>
</evidence>
<keyword evidence="9" id="KW-0560">Oxidoreductase</keyword>
<evidence type="ECO:0000259" key="16">
    <source>
        <dbReference type="PROSITE" id="PS52004"/>
    </source>
</evidence>
<dbReference type="InterPro" id="IPR016039">
    <property type="entry name" value="Thiolase-like"/>
</dbReference>
<dbReference type="PANTHER" id="PTHR43775:SF7">
    <property type="entry name" value="FATTY ACID SYNTHASE"/>
    <property type="match status" value="1"/>
</dbReference>
<evidence type="ECO:0000313" key="17">
    <source>
        <dbReference type="EMBL" id="CAD7630190.1"/>
    </source>
</evidence>
<reference evidence="17" key="1">
    <citation type="submission" date="2020-11" db="EMBL/GenBank/DDBJ databases">
        <authorList>
            <person name="Tran Van P."/>
        </authorList>
    </citation>
    <scope>NUCLEOTIDE SEQUENCE</scope>
</reference>
<evidence type="ECO:0000256" key="8">
    <source>
        <dbReference type="ARBA" id="ARBA00022857"/>
    </source>
</evidence>
<keyword evidence="4" id="KW-0444">Lipid biosynthesis</keyword>
<dbReference type="CDD" id="cd00833">
    <property type="entry name" value="PKS"/>
    <property type="match status" value="1"/>
</dbReference>
<evidence type="ECO:0000256" key="14">
    <source>
        <dbReference type="ARBA" id="ARBA00044883"/>
    </source>
</evidence>
<dbReference type="AlphaFoldDB" id="A0A7R9Q3N2"/>
<dbReference type="EMBL" id="OC862402">
    <property type="protein sequence ID" value="CAD7630190.1"/>
    <property type="molecule type" value="Genomic_DNA"/>
</dbReference>
<keyword evidence="5" id="KW-0808">Transferase</keyword>
<dbReference type="InterPro" id="IPR014031">
    <property type="entry name" value="Ketoacyl_synth_C"/>
</dbReference>
<dbReference type="Pfam" id="PF02801">
    <property type="entry name" value="Ketoacyl-synt_C"/>
    <property type="match status" value="1"/>
</dbReference>
<evidence type="ECO:0000256" key="4">
    <source>
        <dbReference type="ARBA" id="ARBA00022516"/>
    </source>
</evidence>
<accession>A0A7R9Q3N2</accession>
<proteinExistence type="predicted"/>
<dbReference type="SMART" id="SM00825">
    <property type="entry name" value="PKS_KS"/>
    <property type="match status" value="1"/>
</dbReference>
<dbReference type="Proteomes" id="UP000759131">
    <property type="component" value="Unassembled WGS sequence"/>
</dbReference>
<dbReference type="Pfam" id="PF00109">
    <property type="entry name" value="ketoacyl-synt"/>
    <property type="match status" value="1"/>
</dbReference>
<keyword evidence="7" id="KW-0276">Fatty acid metabolism</keyword>
<evidence type="ECO:0000256" key="9">
    <source>
        <dbReference type="ARBA" id="ARBA00023002"/>
    </source>
</evidence>
<keyword evidence="13" id="KW-0511">Multifunctional enzyme</keyword>
<keyword evidence="11" id="KW-0443">Lipid metabolism</keyword>
<feature type="compositionally biased region" description="Polar residues" evidence="15">
    <location>
        <begin position="282"/>
        <end position="291"/>
    </location>
</feature>
<organism evidence="17">
    <name type="scientific">Medioppia subpectinata</name>
    <dbReference type="NCBI Taxonomy" id="1979941"/>
    <lineage>
        <taxon>Eukaryota</taxon>
        <taxon>Metazoa</taxon>
        <taxon>Ecdysozoa</taxon>
        <taxon>Arthropoda</taxon>
        <taxon>Chelicerata</taxon>
        <taxon>Arachnida</taxon>
        <taxon>Acari</taxon>
        <taxon>Acariformes</taxon>
        <taxon>Sarcoptiformes</taxon>
        <taxon>Oribatida</taxon>
        <taxon>Brachypylina</taxon>
        <taxon>Oppioidea</taxon>
        <taxon>Oppiidae</taxon>
        <taxon>Medioppia</taxon>
    </lineage>
</organism>
<dbReference type="EMBL" id="CAJPIZ010007827">
    <property type="protein sequence ID" value="CAG2110620.1"/>
    <property type="molecule type" value="Genomic_DNA"/>
</dbReference>
<feature type="non-terminal residue" evidence="17">
    <location>
        <position position="1"/>
    </location>
</feature>
<dbReference type="Gene3D" id="3.40.47.10">
    <property type="match status" value="2"/>
</dbReference>
<evidence type="ECO:0000256" key="2">
    <source>
        <dbReference type="ARBA" id="ARBA00018769"/>
    </source>
</evidence>